<proteinExistence type="predicted"/>
<accession>A0A514D7H4</accession>
<name>A0A514D7H4_9VIRU</name>
<protein>
    <submittedName>
        <fullName evidence="1">Uncharacterized protein</fullName>
    </submittedName>
</protein>
<gene>
    <name evidence="1" type="ORF">H4RhizoLitter20331_000002</name>
</gene>
<reference evidence="1" key="1">
    <citation type="submission" date="2019-05" db="EMBL/GenBank/DDBJ databases">
        <title>Metatranscriptomic reconstruction reveals RNA viruses with the potential to shape carbon cycling in soil.</title>
        <authorList>
            <person name="Starr E.P."/>
            <person name="Nuccio E."/>
            <person name="Pett-Ridge J."/>
            <person name="Banfield J.F."/>
            <person name="Firestone M.K."/>
        </authorList>
    </citation>
    <scope>NUCLEOTIDE SEQUENCE</scope>
    <source>
        <strain evidence="1">H4_Rhizo_Litter_20_scaffold_331</strain>
    </source>
</reference>
<sequence length="122" mass="13065">MAFSDPETITVNAVAQSLKRTGLGLNTGSLRTNDGNFVVEVSHSYNKGRARHTVAIRQRKIASDPVLPATNSEFTQTVRITADVPNNTGFTVAENKLLVDGFLTWLTATSGAKMTQLLGGES</sequence>
<organism evidence="1">
    <name type="scientific">Leviviridae sp</name>
    <dbReference type="NCBI Taxonomy" id="2027243"/>
    <lineage>
        <taxon>Viruses</taxon>
        <taxon>Riboviria</taxon>
        <taxon>Orthornavirae</taxon>
        <taxon>Lenarviricota</taxon>
        <taxon>Leviviricetes</taxon>
        <taxon>Norzivirales</taxon>
        <taxon>Fiersviridae</taxon>
    </lineage>
</organism>
<evidence type="ECO:0000313" key="1">
    <source>
        <dbReference type="EMBL" id="QDH89580.1"/>
    </source>
</evidence>
<dbReference type="EMBL" id="MN034904">
    <property type="protein sequence ID" value="QDH89580.1"/>
    <property type="molecule type" value="Genomic_RNA"/>
</dbReference>